<dbReference type="CDD" id="cd03221">
    <property type="entry name" value="ABCF_EF-3"/>
    <property type="match status" value="2"/>
</dbReference>
<sequence length="612" mass="68646">MIDINNITVRIGSKVLLEQASAHISDGWKVGLVGHNGCGKSTLFRVFQGELETELGDVSFPAGSRVVTVAQELSDIDVPILDFVLAQDKERTELLKKLETAPEEEYGEIHEQLRVIGAAAAEGRAAAILNGLGFSNDDLHRQIKEFSGGWRMRLALAAALFRPSDILLLDEPTNHLDLEASIWLESHLRRYTGTLLLISHDRFILNDLCNHIIHFENKKLNTYSGNYDTFQKTRTLQREVQAKQIAKQEVQRKHLQSFVDRFRYKASKAKQAQSRLKMLEKIEALPPLASEYAGSFDFPEPQELASPLVVLDGVSAGYGDMVVLKNLSLRIVENDRIALLGANGNGKSTFAKLVSGRLTPMGGTVIRTRKLEVGYFAQHQSEELPLEMTACGYMATLMPDIPETKVRAHLARFGLTQEKSATVISKLSGGEKARLLFAVMSRNAPSLLILDEPTNHLDIEGRDALVEALNAYRGAVILITHDLHLTELIADDLWLVKNHTVKPYVGDLEDYKKSLIEEKIIASPKKEAVKKEDKRKGGNYFEIKQLNSDIKRLEKLLDKLADEKSAMEQKFAEPLSTDELIALQKDFDFLQKRIEETEAEWLDLSEKLEEAR</sequence>
<dbReference type="GO" id="GO:0005524">
    <property type="term" value="F:ATP binding"/>
    <property type="evidence" value="ECO:0007669"/>
    <property type="project" value="UniProtKB-KW"/>
</dbReference>
<evidence type="ECO:0000259" key="5">
    <source>
        <dbReference type="PROSITE" id="PS50893"/>
    </source>
</evidence>
<dbReference type="InterPro" id="IPR003439">
    <property type="entry name" value="ABC_transporter-like_ATP-bd"/>
</dbReference>
<gene>
    <name evidence="6" type="ORF">PlAlph_1130</name>
</gene>
<dbReference type="FunFam" id="3.40.50.300:FF:000011">
    <property type="entry name" value="Putative ABC transporter ATP-binding component"/>
    <property type="match status" value="1"/>
</dbReference>
<dbReference type="InterPro" id="IPR003593">
    <property type="entry name" value="AAA+_ATPase"/>
</dbReference>
<dbReference type="GO" id="GO:0016740">
    <property type="term" value="F:transferase activity"/>
    <property type="evidence" value="ECO:0007669"/>
    <property type="project" value="UniProtKB-KW"/>
</dbReference>
<evidence type="ECO:0000256" key="2">
    <source>
        <dbReference type="ARBA" id="ARBA00022741"/>
    </source>
</evidence>
<keyword evidence="1" id="KW-0677">Repeat</keyword>
<evidence type="ECO:0000256" key="4">
    <source>
        <dbReference type="SAM" id="Coils"/>
    </source>
</evidence>
<feature type="domain" description="ABC transporter" evidence="5">
    <location>
        <begin position="2"/>
        <end position="242"/>
    </location>
</feature>
<dbReference type="InterPro" id="IPR017871">
    <property type="entry name" value="ABC_transporter-like_CS"/>
</dbReference>
<keyword evidence="4" id="KW-0175">Coiled coil</keyword>
<feature type="coiled-coil region" evidence="4">
    <location>
        <begin position="543"/>
        <end position="600"/>
    </location>
</feature>
<evidence type="ECO:0000313" key="6">
    <source>
        <dbReference type="EMBL" id="QIM10359.1"/>
    </source>
</evidence>
<dbReference type="GO" id="GO:0016887">
    <property type="term" value="F:ATP hydrolysis activity"/>
    <property type="evidence" value="ECO:0007669"/>
    <property type="project" value="InterPro"/>
</dbReference>
<evidence type="ECO:0000256" key="3">
    <source>
        <dbReference type="ARBA" id="ARBA00022840"/>
    </source>
</evidence>
<feature type="domain" description="ABC transporter" evidence="5">
    <location>
        <begin position="309"/>
        <end position="523"/>
    </location>
</feature>
<organism evidence="6">
    <name type="scientific">uncultured Alphaproteobacteria bacterium</name>
    <dbReference type="NCBI Taxonomy" id="91750"/>
    <lineage>
        <taxon>Bacteria</taxon>
        <taxon>Pseudomonadati</taxon>
        <taxon>Pseudomonadota</taxon>
        <taxon>Alphaproteobacteria</taxon>
        <taxon>environmental samples</taxon>
    </lineage>
</organism>
<accession>A0A6G8F253</accession>
<dbReference type="AlphaFoldDB" id="A0A6G8F253"/>
<dbReference type="EMBL" id="MN990728">
    <property type="protein sequence ID" value="QIM10359.1"/>
    <property type="molecule type" value="Genomic_DNA"/>
</dbReference>
<protein>
    <submittedName>
        <fullName evidence="6">Glycosyl transferase family 1</fullName>
    </submittedName>
</protein>
<reference evidence="6" key="1">
    <citation type="journal article" date="2020" name="J. ISSAAS">
        <title>Lactobacilli and other gastrointestinal microbiota of Peromyscus leucopus, reservoir host for agents of Lyme disease and other zoonoses in North America.</title>
        <authorList>
            <person name="Milovic A."/>
            <person name="Bassam K."/>
            <person name="Shao H."/>
            <person name="Chatzistamou I."/>
            <person name="Tufts D.M."/>
            <person name="Diuk-Wasser M."/>
            <person name="Barbour A.G."/>
        </authorList>
    </citation>
    <scope>NUCLEOTIDE SEQUENCE</scope>
    <source>
        <strain evidence="6">LL90</strain>
    </source>
</reference>
<dbReference type="SUPFAM" id="SSF52540">
    <property type="entry name" value="P-loop containing nucleoside triphosphate hydrolases"/>
    <property type="match status" value="2"/>
</dbReference>
<evidence type="ECO:0000256" key="1">
    <source>
        <dbReference type="ARBA" id="ARBA00022737"/>
    </source>
</evidence>
<dbReference type="PROSITE" id="PS00211">
    <property type="entry name" value="ABC_TRANSPORTER_1"/>
    <property type="match status" value="2"/>
</dbReference>
<name>A0A6G8F253_9PROT</name>
<keyword evidence="6" id="KW-0808">Transferase</keyword>
<keyword evidence="3" id="KW-0067">ATP-binding</keyword>
<dbReference type="Gene3D" id="3.40.50.300">
    <property type="entry name" value="P-loop containing nucleotide triphosphate hydrolases"/>
    <property type="match status" value="2"/>
</dbReference>
<dbReference type="PROSITE" id="PS50893">
    <property type="entry name" value="ABC_TRANSPORTER_2"/>
    <property type="match status" value="2"/>
</dbReference>
<dbReference type="InterPro" id="IPR050611">
    <property type="entry name" value="ABCF"/>
</dbReference>
<proteinExistence type="predicted"/>
<dbReference type="PANTHER" id="PTHR19211">
    <property type="entry name" value="ATP-BINDING TRANSPORT PROTEIN-RELATED"/>
    <property type="match status" value="1"/>
</dbReference>
<dbReference type="InterPro" id="IPR027417">
    <property type="entry name" value="P-loop_NTPase"/>
</dbReference>
<dbReference type="InterPro" id="IPR032781">
    <property type="entry name" value="ABC_tran_Xtn"/>
</dbReference>
<dbReference type="Pfam" id="PF12848">
    <property type="entry name" value="ABC_tran_Xtn"/>
    <property type="match status" value="1"/>
</dbReference>
<dbReference type="PANTHER" id="PTHR19211:SF14">
    <property type="entry name" value="ATP-BINDING CASSETTE SUB-FAMILY F MEMBER 1"/>
    <property type="match status" value="1"/>
</dbReference>
<keyword evidence="2" id="KW-0547">Nucleotide-binding</keyword>
<dbReference type="Pfam" id="PF00005">
    <property type="entry name" value="ABC_tran"/>
    <property type="match status" value="2"/>
</dbReference>
<dbReference type="SMART" id="SM00382">
    <property type="entry name" value="AAA"/>
    <property type="match status" value="2"/>
</dbReference>